<keyword evidence="4 10" id="KW-0699">rRNA-binding</keyword>
<keyword evidence="5 10" id="KW-0547">Nucleotide-binding</keyword>
<dbReference type="SUPFAM" id="SSF50249">
    <property type="entry name" value="Nucleic acid-binding proteins"/>
    <property type="match status" value="1"/>
</dbReference>
<sequence>MKGRVICSTGNWYEVETDDARIFACKVKGNFRLKGMKTTNPVAVGDWVEIEHDPKISSGNEMPGGWITAIEERKNCIIRKSVNLSKQTHIIAANIDRAFLVAGLTQPRTPQGFLDRFLVTAEAYHVPVCLVFNKSDLFDADTQSEYEEYSRIYQNIGYPVLKTSSVDGDGIKQLKEMMDGKTCLFAGNSGVGKSALIHCLAPELDIRIGEISQTHLKGKHTTTYARMYKLWDNTAIIDTPGVKEFGMVRFTQDELALYFPEMKELLPDCRFSNCTHEHEPGCAVKEAVEKGWVSSLRYRSYLNILHGDEVPAPSLLDNKQERK</sequence>
<evidence type="ECO:0000313" key="14">
    <source>
        <dbReference type="Proteomes" id="UP000823612"/>
    </source>
</evidence>
<dbReference type="CDD" id="cd04466">
    <property type="entry name" value="S1_YloQ_GTPase"/>
    <property type="match status" value="1"/>
</dbReference>
<feature type="domain" description="EngC GTPase" evidence="11">
    <location>
        <begin position="93"/>
        <end position="243"/>
    </location>
</feature>
<feature type="binding site" evidence="10">
    <location>
        <begin position="133"/>
        <end position="136"/>
    </location>
    <ligand>
        <name>GTP</name>
        <dbReference type="ChEBI" id="CHEBI:37565"/>
    </ligand>
</feature>
<comment type="similarity">
    <text evidence="10">Belongs to the TRAFAC class YlqF/YawG GTPase family. RsgA subfamily.</text>
</comment>
<dbReference type="PROSITE" id="PS50936">
    <property type="entry name" value="ENGC_GTPASE"/>
    <property type="match status" value="1"/>
</dbReference>
<feature type="binding site" evidence="10">
    <location>
        <position position="282"/>
    </location>
    <ligand>
        <name>Zn(2+)</name>
        <dbReference type="ChEBI" id="CHEBI:29105"/>
    </ligand>
</feature>
<dbReference type="InterPro" id="IPR004881">
    <property type="entry name" value="Ribosome_biogen_GTPase_RsgA"/>
</dbReference>
<dbReference type="PROSITE" id="PS51721">
    <property type="entry name" value="G_CP"/>
    <property type="match status" value="1"/>
</dbReference>
<dbReference type="InterPro" id="IPR027417">
    <property type="entry name" value="P-loop_NTPase"/>
</dbReference>
<reference evidence="13" key="2">
    <citation type="journal article" date="2021" name="PeerJ">
        <title>Extensive microbial diversity within the chicken gut microbiome revealed by metagenomics and culture.</title>
        <authorList>
            <person name="Gilroy R."/>
            <person name="Ravi A."/>
            <person name="Getino M."/>
            <person name="Pursley I."/>
            <person name="Horton D.L."/>
            <person name="Alikhan N.F."/>
            <person name="Baker D."/>
            <person name="Gharbi K."/>
            <person name="Hall N."/>
            <person name="Watson M."/>
            <person name="Adriaenssens E.M."/>
            <person name="Foster-Nyarko E."/>
            <person name="Jarju S."/>
            <person name="Secka A."/>
            <person name="Antonio M."/>
            <person name="Oren A."/>
            <person name="Chaudhuri R.R."/>
            <person name="La Ragione R."/>
            <person name="Hildebrand F."/>
            <person name="Pallen M.J."/>
        </authorList>
    </citation>
    <scope>NUCLEOTIDE SEQUENCE</scope>
    <source>
        <strain evidence="13">2889</strain>
    </source>
</reference>
<dbReference type="Gene3D" id="2.40.50.140">
    <property type="entry name" value="Nucleic acid-binding proteins"/>
    <property type="match status" value="1"/>
</dbReference>
<dbReference type="GO" id="GO:0005525">
    <property type="term" value="F:GTP binding"/>
    <property type="evidence" value="ECO:0007669"/>
    <property type="project" value="UniProtKB-UniRule"/>
</dbReference>
<keyword evidence="8 10" id="KW-0694">RNA-binding</keyword>
<dbReference type="AlphaFoldDB" id="A0A9D9DSM5"/>
<keyword evidence="6 10" id="KW-0378">Hydrolase</keyword>
<dbReference type="InterPro" id="IPR030378">
    <property type="entry name" value="G_CP_dom"/>
</dbReference>
<dbReference type="Proteomes" id="UP000823612">
    <property type="component" value="Unassembled WGS sequence"/>
</dbReference>
<dbReference type="GO" id="GO:0046872">
    <property type="term" value="F:metal ion binding"/>
    <property type="evidence" value="ECO:0007669"/>
    <property type="project" value="UniProtKB-KW"/>
</dbReference>
<dbReference type="CDD" id="cd01854">
    <property type="entry name" value="YjeQ_EngC"/>
    <property type="match status" value="1"/>
</dbReference>
<evidence type="ECO:0000256" key="6">
    <source>
        <dbReference type="ARBA" id="ARBA00022801"/>
    </source>
</evidence>
<dbReference type="PANTHER" id="PTHR32120:SF11">
    <property type="entry name" value="SMALL RIBOSOMAL SUBUNIT BIOGENESIS GTPASE RSGA 1, MITOCHONDRIAL-RELATED"/>
    <property type="match status" value="1"/>
</dbReference>
<organism evidence="13 14">
    <name type="scientific">Candidatus Pullibacteroides excrementavium</name>
    <dbReference type="NCBI Taxonomy" id="2840905"/>
    <lineage>
        <taxon>Bacteria</taxon>
        <taxon>Pseudomonadati</taxon>
        <taxon>Bacteroidota</taxon>
        <taxon>Bacteroidia</taxon>
        <taxon>Bacteroidales</taxon>
        <taxon>Candidatus Pullibacteroides</taxon>
    </lineage>
</organism>
<keyword evidence="3 10" id="KW-0479">Metal-binding</keyword>
<evidence type="ECO:0000256" key="4">
    <source>
        <dbReference type="ARBA" id="ARBA00022730"/>
    </source>
</evidence>
<dbReference type="HAMAP" id="MF_01820">
    <property type="entry name" value="GTPase_RsgA"/>
    <property type="match status" value="1"/>
</dbReference>
<keyword evidence="2 10" id="KW-0690">Ribosome biogenesis</keyword>
<name>A0A9D9DSM5_9BACT</name>
<evidence type="ECO:0000256" key="2">
    <source>
        <dbReference type="ARBA" id="ARBA00022517"/>
    </source>
</evidence>
<feature type="binding site" evidence="10">
    <location>
        <position position="274"/>
    </location>
    <ligand>
        <name>Zn(2+)</name>
        <dbReference type="ChEBI" id="CHEBI:29105"/>
    </ligand>
</feature>
<keyword evidence="9 10" id="KW-0342">GTP-binding</keyword>
<reference evidence="13" key="1">
    <citation type="submission" date="2020-10" db="EMBL/GenBank/DDBJ databases">
        <authorList>
            <person name="Gilroy R."/>
        </authorList>
    </citation>
    <scope>NUCLEOTIDE SEQUENCE</scope>
    <source>
        <strain evidence="13">2889</strain>
    </source>
</reference>
<keyword evidence="7 10" id="KW-0862">Zinc</keyword>
<evidence type="ECO:0000259" key="11">
    <source>
        <dbReference type="PROSITE" id="PS50936"/>
    </source>
</evidence>
<feature type="binding site" evidence="10">
    <location>
        <position position="276"/>
    </location>
    <ligand>
        <name>Zn(2+)</name>
        <dbReference type="ChEBI" id="CHEBI:29105"/>
    </ligand>
</feature>
<evidence type="ECO:0000256" key="8">
    <source>
        <dbReference type="ARBA" id="ARBA00022884"/>
    </source>
</evidence>
<keyword evidence="1 10" id="KW-0963">Cytoplasm</keyword>
<dbReference type="GO" id="GO:0003924">
    <property type="term" value="F:GTPase activity"/>
    <property type="evidence" value="ECO:0007669"/>
    <property type="project" value="UniProtKB-UniRule"/>
</dbReference>
<dbReference type="PANTHER" id="PTHR32120">
    <property type="entry name" value="SMALL RIBOSOMAL SUBUNIT BIOGENESIS GTPASE RSGA"/>
    <property type="match status" value="1"/>
</dbReference>
<dbReference type="EMBL" id="JADIMZ010000004">
    <property type="protein sequence ID" value="MBO8431716.1"/>
    <property type="molecule type" value="Genomic_DNA"/>
</dbReference>
<evidence type="ECO:0000259" key="12">
    <source>
        <dbReference type="PROSITE" id="PS51721"/>
    </source>
</evidence>
<evidence type="ECO:0000256" key="1">
    <source>
        <dbReference type="ARBA" id="ARBA00022490"/>
    </source>
</evidence>
<evidence type="ECO:0000256" key="7">
    <source>
        <dbReference type="ARBA" id="ARBA00022833"/>
    </source>
</evidence>
<dbReference type="Gene3D" id="3.40.50.300">
    <property type="entry name" value="P-loop containing nucleotide triphosphate hydrolases"/>
    <property type="match status" value="1"/>
</dbReference>
<comment type="caution">
    <text evidence="10">Lacks conserved residue(s) required for the propagation of feature annotation.</text>
</comment>
<proteinExistence type="inferred from homology"/>
<dbReference type="InterPro" id="IPR012340">
    <property type="entry name" value="NA-bd_OB-fold"/>
</dbReference>
<evidence type="ECO:0000313" key="13">
    <source>
        <dbReference type="EMBL" id="MBO8431716.1"/>
    </source>
</evidence>
<dbReference type="GO" id="GO:0019843">
    <property type="term" value="F:rRNA binding"/>
    <property type="evidence" value="ECO:0007669"/>
    <property type="project" value="UniProtKB-KW"/>
</dbReference>
<dbReference type="NCBIfam" id="TIGR00157">
    <property type="entry name" value="ribosome small subunit-dependent GTPase A"/>
    <property type="match status" value="1"/>
</dbReference>
<dbReference type="Gene3D" id="1.10.40.50">
    <property type="entry name" value="Probable gtpase engc, domain 3"/>
    <property type="match status" value="1"/>
</dbReference>
<comment type="cofactor">
    <cofactor evidence="10">
        <name>Zn(2+)</name>
        <dbReference type="ChEBI" id="CHEBI:29105"/>
    </cofactor>
    <text evidence="10">Binds 1 zinc ion per subunit.</text>
</comment>
<accession>A0A9D9DSM5</accession>
<evidence type="ECO:0000256" key="3">
    <source>
        <dbReference type="ARBA" id="ARBA00022723"/>
    </source>
</evidence>
<comment type="caution">
    <text evidence="13">The sequence shown here is derived from an EMBL/GenBank/DDBJ whole genome shotgun (WGS) entry which is preliminary data.</text>
</comment>
<comment type="subunit">
    <text evidence="10">Monomer. Associates with 30S ribosomal subunit, binds 16S rRNA.</text>
</comment>
<dbReference type="Pfam" id="PF03193">
    <property type="entry name" value="RsgA_GTPase"/>
    <property type="match status" value="1"/>
</dbReference>
<dbReference type="GO" id="GO:0042274">
    <property type="term" value="P:ribosomal small subunit biogenesis"/>
    <property type="evidence" value="ECO:0007669"/>
    <property type="project" value="UniProtKB-UniRule"/>
</dbReference>
<comment type="subcellular location">
    <subcellularLocation>
        <location evidence="10">Cytoplasm</location>
    </subcellularLocation>
</comment>
<comment type="function">
    <text evidence="10">One of several proteins that assist in the late maturation steps of the functional core of the 30S ribosomal subunit. Helps release RbfA from mature subunits. May play a role in the assembly of ribosomal proteins into the subunit. Circularly permuted GTPase that catalyzes slow GTP hydrolysis, GTPase activity is stimulated by the 30S ribosomal subunit.</text>
</comment>
<dbReference type="SUPFAM" id="SSF52540">
    <property type="entry name" value="P-loop containing nucleoside triphosphate hydrolases"/>
    <property type="match status" value="1"/>
</dbReference>
<dbReference type="Pfam" id="PF16745">
    <property type="entry name" value="RsgA_N"/>
    <property type="match status" value="1"/>
</dbReference>
<dbReference type="GO" id="GO:0005737">
    <property type="term" value="C:cytoplasm"/>
    <property type="evidence" value="ECO:0007669"/>
    <property type="project" value="UniProtKB-SubCell"/>
</dbReference>
<evidence type="ECO:0000256" key="9">
    <source>
        <dbReference type="ARBA" id="ARBA00023134"/>
    </source>
</evidence>
<evidence type="ECO:0000256" key="10">
    <source>
        <dbReference type="HAMAP-Rule" id="MF_01820"/>
    </source>
</evidence>
<dbReference type="EC" id="3.6.1.-" evidence="10"/>
<feature type="binding site" evidence="10">
    <location>
        <position position="269"/>
    </location>
    <ligand>
        <name>Zn(2+)</name>
        <dbReference type="ChEBI" id="CHEBI:29105"/>
    </ligand>
</feature>
<dbReference type="InterPro" id="IPR031944">
    <property type="entry name" value="RsgA_N"/>
</dbReference>
<protein>
    <recommendedName>
        <fullName evidence="10">Small ribosomal subunit biogenesis GTPase RsgA</fullName>
        <ecNumber evidence="10">3.6.1.-</ecNumber>
    </recommendedName>
</protein>
<gene>
    <name evidence="10 13" type="primary">rsgA</name>
    <name evidence="13" type="ORF">IAB08_00265</name>
</gene>
<feature type="domain" description="CP-type G" evidence="12">
    <location>
        <begin position="84"/>
        <end position="245"/>
    </location>
</feature>
<dbReference type="InterPro" id="IPR010914">
    <property type="entry name" value="RsgA_GTPase_dom"/>
</dbReference>
<evidence type="ECO:0000256" key="5">
    <source>
        <dbReference type="ARBA" id="ARBA00022741"/>
    </source>
</evidence>